<evidence type="ECO:0000313" key="2">
    <source>
        <dbReference type="EMBL" id="OWF56805.1"/>
    </source>
</evidence>
<keyword evidence="3" id="KW-1185">Reference proteome</keyword>
<sequence length="256" mass="29403">MATACESHSETKSDVVINVSKQCSLTLKQYDEQKRCWPKIGRHILATFDEKTIIVYQAFKPAIAKYAVENQRFGGPDFQLDRMSWIKTSFLWMMYRCGWATKHNQERVLAVRITRDGFEEILANAYTVEFQKARQIQTKDIRVRLQWDPDHGPSYSNQQRKAIQLGLKGEILQKYSSDWIVNITDITDLVKSMKSDFDAGGAEKLWTPKEIIYNVSDNAIRERINLSSVSDCEEDQCSETQLPNASTSETKPESSS</sequence>
<organism evidence="2 3">
    <name type="scientific">Mizuhopecten yessoensis</name>
    <name type="common">Japanese scallop</name>
    <name type="synonym">Patinopecten yessoensis</name>
    <dbReference type="NCBI Taxonomy" id="6573"/>
    <lineage>
        <taxon>Eukaryota</taxon>
        <taxon>Metazoa</taxon>
        <taxon>Spiralia</taxon>
        <taxon>Lophotrochozoa</taxon>
        <taxon>Mollusca</taxon>
        <taxon>Bivalvia</taxon>
        <taxon>Autobranchia</taxon>
        <taxon>Pteriomorphia</taxon>
        <taxon>Pectinida</taxon>
        <taxon>Pectinoidea</taxon>
        <taxon>Pectinidae</taxon>
        <taxon>Mizuhopecten</taxon>
    </lineage>
</organism>
<feature type="region of interest" description="Disordered" evidence="1">
    <location>
        <begin position="232"/>
        <end position="256"/>
    </location>
</feature>
<dbReference type="EMBL" id="NEDP02000042">
    <property type="protein sequence ID" value="OWF56805.1"/>
    <property type="molecule type" value="Genomic_DNA"/>
</dbReference>
<comment type="caution">
    <text evidence="2">The sequence shown here is derived from an EMBL/GenBank/DDBJ whole genome shotgun (WGS) entry which is preliminary data.</text>
</comment>
<proteinExistence type="predicted"/>
<evidence type="ECO:0000313" key="3">
    <source>
        <dbReference type="Proteomes" id="UP000242188"/>
    </source>
</evidence>
<name>A0A210R753_MIZYE</name>
<evidence type="ECO:0000256" key="1">
    <source>
        <dbReference type="SAM" id="MobiDB-lite"/>
    </source>
</evidence>
<dbReference type="PANTHER" id="PTHR38567:SF1">
    <property type="entry name" value="DUF4291 DOMAIN-CONTAINING PROTEIN"/>
    <property type="match status" value="1"/>
</dbReference>
<feature type="compositionally biased region" description="Polar residues" evidence="1">
    <location>
        <begin position="238"/>
        <end position="256"/>
    </location>
</feature>
<protein>
    <recommendedName>
        <fullName evidence="4">DUF4291 domain-containing protein</fullName>
    </recommendedName>
</protein>
<dbReference type="OrthoDB" id="413653at2759"/>
<dbReference type="Pfam" id="PF14124">
    <property type="entry name" value="DUF4291"/>
    <property type="match status" value="1"/>
</dbReference>
<evidence type="ECO:0008006" key="4">
    <source>
        <dbReference type="Google" id="ProtNLM"/>
    </source>
</evidence>
<dbReference type="InterPro" id="IPR025633">
    <property type="entry name" value="DUF4291"/>
</dbReference>
<gene>
    <name evidence="2" type="ORF">KP79_PYT16046</name>
</gene>
<reference evidence="2 3" key="1">
    <citation type="journal article" date="2017" name="Nat. Ecol. Evol.">
        <title>Scallop genome provides insights into evolution of bilaterian karyotype and development.</title>
        <authorList>
            <person name="Wang S."/>
            <person name="Zhang J."/>
            <person name="Jiao W."/>
            <person name="Li J."/>
            <person name="Xun X."/>
            <person name="Sun Y."/>
            <person name="Guo X."/>
            <person name="Huan P."/>
            <person name="Dong B."/>
            <person name="Zhang L."/>
            <person name="Hu X."/>
            <person name="Sun X."/>
            <person name="Wang J."/>
            <person name="Zhao C."/>
            <person name="Wang Y."/>
            <person name="Wang D."/>
            <person name="Huang X."/>
            <person name="Wang R."/>
            <person name="Lv J."/>
            <person name="Li Y."/>
            <person name="Zhang Z."/>
            <person name="Liu B."/>
            <person name="Lu W."/>
            <person name="Hui Y."/>
            <person name="Liang J."/>
            <person name="Zhou Z."/>
            <person name="Hou R."/>
            <person name="Li X."/>
            <person name="Liu Y."/>
            <person name="Li H."/>
            <person name="Ning X."/>
            <person name="Lin Y."/>
            <person name="Zhao L."/>
            <person name="Xing Q."/>
            <person name="Dou J."/>
            <person name="Li Y."/>
            <person name="Mao J."/>
            <person name="Guo H."/>
            <person name="Dou H."/>
            <person name="Li T."/>
            <person name="Mu C."/>
            <person name="Jiang W."/>
            <person name="Fu Q."/>
            <person name="Fu X."/>
            <person name="Miao Y."/>
            <person name="Liu J."/>
            <person name="Yu Q."/>
            <person name="Li R."/>
            <person name="Liao H."/>
            <person name="Li X."/>
            <person name="Kong Y."/>
            <person name="Jiang Z."/>
            <person name="Chourrout D."/>
            <person name="Li R."/>
            <person name="Bao Z."/>
        </authorList>
    </citation>
    <scope>NUCLEOTIDE SEQUENCE [LARGE SCALE GENOMIC DNA]</scope>
    <source>
        <strain evidence="2 3">PY_sf001</strain>
    </source>
</reference>
<dbReference type="Proteomes" id="UP000242188">
    <property type="component" value="Unassembled WGS sequence"/>
</dbReference>
<dbReference type="STRING" id="6573.A0A210R753"/>
<dbReference type="PANTHER" id="PTHR38567">
    <property type="entry name" value="DUF4291 DOMAIN-CONTAINING PROTEIN"/>
    <property type="match status" value="1"/>
</dbReference>
<dbReference type="AlphaFoldDB" id="A0A210R753"/>
<accession>A0A210R753</accession>